<feature type="region of interest" description="Disordered" evidence="2">
    <location>
        <begin position="1"/>
        <end position="25"/>
    </location>
</feature>
<dbReference type="Proteomes" id="UP001432039">
    <property type="component" value="Chromosome"/>
</dbReference>
<evidence type="ECO:0000256" key="1">
    <source>
        <dbReference type="ARBA" id="ARBA00022527"/>
    </source>
</evidence>
<sequence>MRDSSGSQTPSPSPDPSLGAATPPFDLHELHLPEESLLVLCTDGLVESATRDTEQGLAQLRRTLSQAASRASYFSGDAADADGLEDLCDTVVSALLPDREQTNDDAALLIAHTRSTAAADIATCSLPDDPQAAGQARHYVRRQLATWGLDDLAFTTELLVSELVGNVVRHAKGPISLRLLRSNSLICEVYDCSLTTPRIRRATYTDEGGRGLQLVAATCQRWGARYLRDGKCIWTEQDLPQ</sequence>
<proteinExistence type="predicted"/>
<dbReference type="Gene3D" id="3.30.565.10">
    <property type="entry name" value="Histidine kinase-like ATPase, C-terminal domain"/>
    <property type="match status" value="1"/>
</dbReference>
<feature type="domain" description="Histidine kinase/HSP90-like ATPase" evidence="4">
    <location>
        <begin position="127"/>
        <end position="222"/>
    </location>
</feature>
<keyword evidence="6" id="KW-1185">Reference proteome</keyword>
<dbReference type="PANTHER" id="PTHR35526">
    <property type="entry name" value="ANTI-SIGMA-F FACTOR RSBW-RELATED"/>
    <property type="match status" value="1"/>
</dbReference>
<evidence type="ECO:0000313" key="5">
    <source>
        <dbReference type="EMBL" id="WUQ11015.1"/>
    </source>
</evidence>
<dbReference type="InterPro" id="IPR050267">
    <property type="entry name" value="Anti-sigma-factor_SerPK"/>
</dbReference>
<reference evidence="5" key="1">
    <citation type="submission" date="2022-10" db="EMBL/GenBank/DDBJ databases">
        <title>The complete genomes of actinobacterial strains from the NBC collection.</title>
        <authorList>
            <person name="Joergensen T.S."/>
            <person name="Alvarez Arevalo M."/>
            <person name="Sterndorff E.B."/>
            <person name="Faurdal D."/>
            <person name="Vuksanovic O."/>
            <person name="Mourched A.-S."/>
            <person name="Charusanti P."/>
            <person name="Shaw S."/>
            <person name="Blin K."/>
            <person name="Weber T."/>
        </authorList>
    </citation>
    <scope>NUCLEOTIDE SEQUENCE</scope>
    <source>
        <strain evidence="5">NBC_00248</strain>
    </source>
</reference>
<evidence type="ECO:0000259" key="3">
    <source>
        <dbReference type="Pfam" id="PF07228"/>
    </source>
</evidence>
<keyword evidence="1" id="KW-0723">Serine/threonine-protein kinase</keyword>
<dbReference type="CDD" id="cd16936">
    <property type="entry name" value="HATPase_RsbW-like"/>
    <property type="match status" value="1"/>
</dbReference>
<organism evidence="5 6">
    <name type="scientific">Streptomyces virginiae</name>
    <name type="common">Streptomyces cinnamonensis</name>
    <dbReference type="NCBI Taxonomy" id="1961"/>
    <lineage>
        <taxon>Bacteria</taxon>
        <taxon>Bacillati</taxon>
        <taxon>Actinomycetota</taxon>
        <taxon>Actinomycetes</taxon>
        <taxon>Kitasatosporales</taxon>
        <taxon>Streptomycetaceae</taxon>
        <taxon>Streptomyces</taxon>
    </lineage>
</organism>
<protein>
    <submittedName>
        <fullName evidence="5">Serine/threonine-protein phosphatase</fullName>
    </submittedName>
</protein>
<keyword evidence="1" id="KW-0808">Transferase</keyword>
<dbReference type="InterPro" id="IPR003594">
    <property type="entry name" value="HATPase_dom"/>
</dbReference>
<keyword evidence="1" id="KW-0418">Kinase</keyword>
<dbReference type="InterPro" id="IPR036457">
    <property type="entry name" value="PPM-type-like_dom_sf"/>
</dbReference>
<dbReference type="RefSeq" id="WP_328960537.1">
    <property type="nucleotide sequence ID" value="NZ_CP108090.1"/>
</dbReference>
<dbReference type="PANTHER" id="PTHR35526:SF3">
    <property type="entry name" value="ANTI-SIGMA-F FACTOR RSBW"/>
    <property type="match status" value="1"/>
</dbReference>
<evidence type="ECO:0000259" key="4">
    <source>
        <dbReference type="Pfam" id="PF13581"/>
    </source>
</evidence>
<accession>A0ABZ1T561</accession>
<feature type="domain" description="PPM-type phosphatase" evidence="3">
    <location>
        <begin position="2"/>
        <end position="113"/>
    </location>
</feature>
<feature type="compositionally biased region" description="Polar residues" evidence="2">
    <location>
        <begin position="1"/>
        <end position="10"/>
    </location>
</feature>
<dbReference type="Pfam" id="PF13581">
    <property type="entry name" value="HATPase_c_2"/>
    <property type="match status" value="1"/>
</dbReference>
<dbReference type="InterPro" id="IPR001932">
    <property type="entry name" value="PPM-type_phosphatase-like_dom"/>
</dbReference>
<gene>
    <name evidence="5" type="ORF">OG517_06010</name>
</gene>
<evidence type="ECO:0000256" key="2">
    <source>
        <dbReference type="SAM" id="MobiDB-lite"/>
    </source>
</evidence>
<dbReference type="Gene3D" id="3.60.40.10">
    <property type="entry name" value="PPM-type phosphatase domain"/>
    <property type="match status" value="1"/>
</dbReference>
<dbReference type="EMBL" id="CP108090">
    <property type="protein sequence ID" value="WUQ11015.1"/>
    <property type="molecule type" value="Genomic_DNA"/>
</dbReference>
<name>A0ABZ1T561_STRVG</name>
<dbReference type="InterPro" id="IPR036890">
    <property type="entry name" value="HATPase_C_sf"/>
</dbReference>
<evidence type="ECO:0000313" key="6">
    <source>
        <dbReference type="Proteomes" id="UP001432039"/>
    </source>
</evidence>
<dbReference type="Pfam" id="PF07228">
    <property type="entry name" value="SpoIIE"/>
    <property type="match status" value="1"/>
</dbReference>